<sequence length="283" mass="31875">MRLCHHSVVLWKVLSKLILATGFSCSGPVLKQRENTYSFKGNGTESAVHKAAESVHIFYLTFAFSFRRRMNPQIDPVHRVDNCLSIWVLEAKGVPAKRQFVCEVSPFCAFLYSNVRKFKLSLDGQMMARTSTKVMEKQNKLKIRIHSQQSAPVDQRQPPRSSQFYSGDDYVLSSALAQLQQQHGPSQHHQQQNTMMTTAIHHLPGQKRHFNSSRSISNQSDDNNEIVSGFFGGQSDAAGSDGEFHPAARVPPTEKQPPMRLTSEEFGHCQKSADDATELDHYV</sequence>
<evidence type="ECO:0000256" key="2">
    <source>
        <dbReference type="SAM" id="SignalP"/>
    </source>
</evidence>
<dbReference type="EMBL" id="JBICCN010000305">
    <property type="protein sequence ID" value="KAL3079299.1"/>
    <property type="molecule type" value="Genomic_DNA"/>
</dbReference>
<accession>A0ABD2IGQ6</accession>
<feature type="region of interest" description="Disordered" evidence="1">
    <location>
        <begin position="144"/>
        <end position="164"/>
    </location>
</feature>
<keyword evidence="4" id="KW-1185">Reference proteome</keyword>
<evidence type="ECO:0000313" key="3">
    <source>
        <dbReference type="EMBL" id="KAL3079299.1"/>
    </source>
</evidence>
<dbReference type="Proteomes" id="UP001620645">
    <property type="component" value="Unassembled WGS sequence"/>
</dbReference>
<organism evidence="3 4">
    <name type="scientific">Heterodera schachtii</name>
    <name type="common">Sugarbeet cyst nematode worm</name>
    <name type="synonym">Tylenchus schachtii</name>
    <dbReference type="NCBI Taxonomy" id="97005"/>
    <lineage>
        <taxon>Eukaryota</taxon>
        <taxon>Metazoa</taxon>
        <taxon>Ecdysozoa</taxon>
        <taxon>Nematoda</taxon>
        <taxon>Chromadorea</taxon>
        <taxon>Rhabditida</taxon>
        <taxon>Tylenchina</taxon>
        <taxon>Tylenchomorpha</taxon>
        <taxon>Tylenchoidea</taxon>
        <taxon>Heteroderidae</taxon>
        <taxon>Heteroderinae</taxon>
        <taxon>Heterodera</taxon>
    </lineage>
</organism>
<reference evidence="3 4" key="1">
    <citation type="submission" date="2024-10" db="EMBL/GenBank/DDBJ databases">
        <authorList>
            <person name="Kim D."/>
        </authorList>
    </citation>
    <scope>NUCLEOTIDE SEQUENCE [LARGE SCALE GENOMIC DNA]</scope>
    <source>
        <strain evidence="3">Taebaek</strain>
    </source>
</reference>
<feature type="region of interest" description="Disordered" evidence="1">
    <location>
        <begin position="206"/>
        <end position="283"/>
    </location>
</feature>
<keyword evidence="2" id="KW-0732">Signal</keyword>
<feature type="compositionally biased region" description="Polar residues" evidence="1">
    <location>
        <begin position="146"/>
        <end position="164"/>
    </location>
</feature>
<name>A0ABD2IGQ6_HETSC</name>
<proteinExistence type="predicted"/>
<feature type="chain" id="PRO_5044806273" evidence="2">
    <location>
        <begin position="21"/>
        <end position="283"/>
    </location>
</feature>
<evidence type="ECO:0000256" key="1">
    <source>
        <dbReference type="SAM" id="MobiDB-lite"/>
    </source>
</evidence>
<comment type="caution">
    <text evidence="3">The sequence shown here is derived from an EMBL/GenBank/DDBJ whole genome shotgun (WGS) entry which is preliminary data.</text>
</comment>
<feature type="compositionally biased region" description="Basic and acidic residues" evidence="1">
    <location>
        <begin position="262"/>
        <end position="283"/>
    </location>
</feature>
<dbReference type="AlphaFoldDB" id="A0ABD2IGQ6"/>
<gene>
    <name evidence="3" type="ORF">niasHS_012308</name>
</gene>
<protein>
    <submittedName>
        <fullName evidence="3">Uncharacterized protein</fullName>
    </submittedName>
</protein>
<evidence type="ECO:0000313" key="4">
    <source>
        <dbReference type="Proteomes" id="UP001620645"/>
    </source>
</evidence>
<feature type="compositionally biased region" description="Polar residues" evidence="1">
    <location>
        <begin position="212"/>
        <end position="221"/>
    </location>
</feature>
<feature type="signal peptide" evidence="2">
    <location>
        <begin position="1"/>
        <end position="20"/>
    </location>
</feature>